<dbReference type="Pfam" id="PF03466">
    <property type="entry name" value="LysR_substrate"/>
    <property type="match status" value="1"/>
</dbReference>
<organism evidence="6 7">
    <name type="scientific">Mesobacillus campisalis</name>
    <dbReference type="NCBI Taxonomy" id="1408103"/>
    <lineage>
        <taxon>Bacteria</taxon>
        <taxon>Bacillati</taxon>
        <taxon>Bacillota</taxon>
        <taxon>Bacilli</taxon>
        <taxon>Bacillales</taxon>
        <taxon>Bacillaceae</taxon>
        <taxon>Mesobacillus</taxon>
    </lineage>
</organism>
<keyword evidence="4" id="KW-0804">Transcription</keyword>
<evidence type="ECO:0000256" key="3">
    <source>
        <dbReference type="ARBA" id="ARBA00023125"/>
    </source>
</evidence>
<sequence>MDLHQLYVFTKVVENKSFSKAAEEVFLSQSTVSAHIQALEKMLNMKLFDRVGRESVLTPHGERLYHWAQQLLLLKDRALLDLSESMTELRGVIRMAASSVPGQFLLPKMINGFRRVYPSVTFHISEASSKIVAEKVLSGTVDVGILGEKYENERVEYIPLLKEHLVLIAANHFKFPQTVSIHELLEFPFVMRSPDSGTNALLERLLKKKHIPKDQLNIIAYTDSGQSLIQFVKHGIGISIISEIAAEEYCQTNVIKKFEIEDFAEERYFYLAYNKNKTLSLVAKLFINDARKLIEAHE</sequence>
<reference evidence="6 7" key="1">
    <citation type="submission" date="2015-04" db="EMBL/GenBank/DDBJ databases">
        <title>Taxonomic description and genome sequence of Bacillus campisalis sp. nov., a novel member of the genus Bacillus isolated from solar saltern.</title>
        <authorList>
            <person name="Mathan Kumar R."/>
            <person name="Kaur G."/>
            <person name="Kumar A."/>
            <person name="Singh N.K."/>
            <person name="Kaur N."/>
            <person name="Kumar N."/>
            <person name="Mayilraj S."/>
        </authorList>
    </citation>
    <scope>NUCLEOTIDE SEQUENCE [LARGE SCALE GENOMIC DNA]</scope>
    <source>
        <strain evidence="6 7">SA2-6</strain>
    </source>
</reference>
<accession>A0A0M2ST28</accession>
<dbReference type="PRINTS" id="PR00039">
    <property type="entry name" value="HTHLYSR"/>
</dbReference>
<dbReference type="Pfam" id="PF00126">
    <property type="entry name" value="HTH_1"/>
    <property type="match status" value="1"/>
</dbReference>
<evidence type="ECO:0000313" key="6">
    <source>
        <dbReference type="EMBL" id="KKK36137.1"/>
    </source>
</evidence>
<keyword evidence="2" id="KW-0805">Transcription regulation</keyword>
<proteinExistence type="inferred from homology"/>
<dbReference type="FunFam" id="1.10.10.10:FF:000001">
    <property type="entry name" value="LysR family transcriptional regulator"/>
    <property type="match status" value="1"/>
</dbReference>
<protein>
    <submittedName>
        <fullName evidence="6">LysR family transcriptional regulator</fullName>
    </submittedName>
</protein>
<dbReference type="Proteomes" id="UP000034166">
    <property type="component" value="Unassembled WGS sequence"/>
</dbReference>
<dbReference type="SUPFAM" id="SSF46785">
    <property type="entry name" value="Winged helix' DNA-binding domain"/>
    <property type="match status" value="1"/>
</dbReference>
<dbReference type="InterPro" id="IPR005119">
    <property type="entry name" value="LysR_subst-bd"/>
</dbReference>
<evidence type="ECO:0000259" key="5">
    <source>
        <dbReference type="PROSITE" id="PS50931"/>
    </source>
</evidence>
<gene>
    <name evidence="6" type="ORF">WQ57_20975</name>
</gene>
<dbReference type="GO" id="GO:0003700">
    <property type="term" value="F:DNA-binding transcription factor activity"/>
    <property type="evidence" value="ECO:0007669"/>
    <property type="project" value="InterPro"/>
</dbReference>
<name>A0A0M2ST28_9BACI</name>
<dbReference type="Gene3D" id="3.40.190.290">
    <property type="match status" value="1"/>
</dbReference>
<dbReference type="SUPFAM" id="SSF53850">
    <property type="entry name" value="Periplasmic binding protein-like II"/>
    <property type="match status" value="1"/>
</dbReference>
<keyword evidence="7" id="KW-1185">Reference proteome</keyword>
<dbReference type="PATRIC" id="fig|1408103.3.peg.4617"/>
<evidence type="ECO:0000256" key="4">
    <source>
        <dbReference type="ARBA" id="ARBA00023163"/>
    </source>
</evidence>
<dbReference type="InterPro" id="IPR036390">
    <property type="entry name" value="WH_DNA-bd_sf"/>
</dbReference>
<dbReference type="Gene3D" id="1.10.10.10">
    <property type="entry name" value="Winged helix-like DNA-binding domain superfamily/Winged helix DNA-binding domain"/>
    <property type="match status" value="1"/>
</dbReference>
<dbReference type="InterPro" id="IPR047788">
    <property type="entry name" value="LysR-like_Sec_metab"/>
</dbReference>
<dbReference type="EMBL" id="LAYY01000040">
    <property type="protein sequence ID" value="KKK36137.1"/>
    <property type="molecule type" value="Genomic_DNA"/>
</dbReference>
<dbReference type="NCBIfam" id="NF040786">
    <property type="entry name" value="LysR_Sec_metab"/>
    <property type="match status" value="1"/>
</dbReference>
<evidence type="ECO:0000313" key="7">
    <source>
        <dbReference type="Proteomes" id="UP000034166"/>
    </source>
</evidence>
<dbReference type="PROSITE" id="PS50931">
    <property type="entry name" value="HTH_LYSR"/>
    <property type="match status" value="1"/>
</dbReference>
<dbReference type="GO" id="GO:0000976">
    <property type="term" value="F:transcription cis-regulatory region binding"/>
    <property type="evidence" value="ECO:0007669"/>
    <property type="project" value="TreeGrafter"/>
</dbReference>
<dbReference type="PANTHER" id="PTHR30126">
    <property type="entry name" value="HTH-TYPE TRANSCRIPTIONAL REGULATOR"/>
    <property type="match status" value="1"/>
</dbReference>
<dbReference type="InterPro" id="IPR000847">
    <property type="entry name" value="LysR_HTH_N"/>
</dbReference>
<evidence type="ECO:0000256" key="2">
    <source>
        <dbReference type="ARBA" id="ARBA00023015"/>
    </source>
</evidence>
<feature type="domain" description="HTH lysR-type" evidence="5">
    <location>
        <begin position="1"/>
        <end position="58"/>
    </location>
</feature>
<dbReference type="AlphaFoldDB" id="A0A0M2ST28"/>
<comment type="similarity">
    <text evidence="1">Belongs to the LysR transcriptional regulatory family.</text>
</comment>
<keyword evidence="3" id="KW-0238">DNA-binding</keyword>
<dbReference type="PANTHER" id="PTHR30126:SF64">
    <property type="entry name" value="HTH-TYPE TRANSCRIPTIONAL REGULATOR CITR"/>
    <property type="match status" value="1"/>
</dbReference>
<dbReference type="OrthoDB" id="9803735at2"/>
<evidence type="ECO:0000256" key="1">
    <source>
        <dbReference type="ARBA" id="ARBA00009437"/>
    </source>
</evidence>
<dbReference type="RefSeq" id="WP_046525720.1">
    <property type="nucleotide sequence ID" value="NZ_LAYY01000040.1"/>
</dbReference>
<comment type="caution">
    <text evidence="6">The sequence shown here is derived from an EMBL/GenBank/DDBJ whole genome shotgun (WGS) entry which is preliminary data.</text>
</comment>
<dbReference type="InterPro" id="IPR036388">
    <property type="entry name" value="WH-like_DNA-bd_sf"/>
</dbReference>